<dbReference type="EMBL" id="JARJCM010000028">
    <property type="protein sequence ID" value="KAJ7039105.1"/>
    <property type="molecule type" value="Genomic_DNA"/>
</dbReference>
<name>A0AAD6T4F8_9AGAR</name>
<gene>
    <name evidence="1" type="ORF">C8F04DRAFT_1087127</name>
</gene>
<proteinExistence type="predicted"/>
<dbReference type="Proteomes" id="UP001218188">
    <property type="component" value="Unassembled WGS sequence"/>
</dbReference>
<accession>A0AAD6T4F8</accession>
<protein>
    <submittedName>
        <fullName evidence="1">Uncharacterized protein</fullName>
    </submittedName>
</protein>
<reference evidence="1" key="1">
    <citation type="submission" date="2023-03" db="EMBL/GenBank/DDBJ databases">
        <title>Massive genome expansion in bonnet fungi (Mycena s.s.) driven by repeated elements and novel gene families across ecological guilds.</title>
        <authorList>
            <consortium name="Lawrence Berkeley National Laboratory"/>
            <person name="Harder C.B."/>
            <person name="Miyauchi S."/>
            <person name="Viragh M."/>
            <person name="Kuo A."/>
            <person name="Thoen E."/>
            <person name="Andreopoulos B."/>
            <person name="Lu D."/>
            <person name="Skrede I."/>
            <person name="Drula E."/>
            <person name="Henrissat B."/>
            <person name="Morin E."/>
            <person name="Kohler A."/>
            <person name="Barry K."/>
            <person name="LaButti K."/>
            <person name="Morin E."/>
            <person name="Salamov A."/>
            <person name="Lipzen A."/>
            <person name="Mereny Z."/>
            <person name="Hegedus B."/>
            <person name="Baldrian P."/>
            <person name="Stursova M."/>
            <person name="Weitz H."/>
            <person name="Taylor A."/>
            <person name="Grigoriev I.V."/>
            <person name="Nagy L.G."/>
            <person name="Martin F."/>
            <person name="Kauserud H."/>
        </authorList>
    </citation>
    <scope>NUCLEOTIDE SEQUENCE</scope>
    <source>
        <strain evidence="1">CBHHK200</strain>
    </source>
</reference>
<organism evidence="1 2">
    <name type="scientific">Mycena alexandri</name>
    <dbReference type="NCBI Taxonomy" id="1745969"/>
    <lineage>
        <taxon>Eukaryota</taxon>
        <taxon>Fungi</taxon>
        <taxon>Dikarya</taxon>
        <taxon>Basidiomycota</taxon>
        <taxon>Agaricomycotina</taxon>
        <taxon>Agaricomycetes</taxon>
        <taxon>Agaricomycetidae</taxon>
        <taxon>Agaricales</taxon>
        <taxon>Marasmiineae</taxon>
        <taxon>Mycenaceae</taxon>
        <taxon>Mycena</taxon>
    </lineage>
</organism>
<sequence>MIGTLPPREGIQLYMARVDPHLISGCEVALDVTSRLVKKLEKPQLRFLRRLLGLNPRSMRAVLFTETGLLPIRYRRAIIVLKHAKYWAHLTDDHYAHAAYMESLRLSSQGHVSWAADLRTVLGAFPIPVALPESALESAESIDAVISAVESSCEQTTQGELDRAARTYLLRKRLERDNNGNLRTVVLRFRNYLRIVSVPHRKAFTRFLLSDHSLSVEALRHTDRYRKYKIPRVWRLCRFCQMEVEDETHAALVCTGHPELSPLRADFLRDVFALRPALQSLVLTQPAEDFLACLLLDQAVTSRMARYVFNVLQIYETREMWVPPEHFNLIG</sequence>
<evidence type="ECO:0000313" key="2">
    <source>
        <dbReference type="Proteomes" id="UP001218188"/>
    </source>
</evidence>
<dbReference type="AlphaFoldDB" id="A0AAD6T4F8"/>
<keyword evidence="2" id="KW-1185">Reference proteome</keyword>
<evidence type="ECO:0000313" key="1">
    <source>
        <dbReference type="EMBL" id="KAJ7039105.1"/>
    </source>
</evidence>
<comment type="caution">
    <text evidence="1">The sequence shown here is derived from an EMBL/GenBank/DDBJ whole genome shotgun (WGS) entry which is preliminary data.</text>
</comment>